<proteinExistence type="predicted"/>
<dbReference type="Pfam" id="PF05016">
    <property type="entry name" value="ParE_toxin"/>
    <property type="match status" value="1"/>
</dbReference>
<keyword evidence="1" id="KW-1277">Toxin-antitoxin system</keyword>
<reference evidence="3 6" key="1">
    <citation type="submission" date="2016-05" db="EMBL/GenBank/DDBJ databases">
        <authorList>
            <person name="Lee J.-Y."/>
            <person name="Kim E.B."/>
            <person name="Choi Y.-J."/>
        </authorList>
    </citation>
    <scope>NUCLEOTIDE SEQUENCE [LARGE SCALE GENOMIC DNA]</scope>
    <source>
        <strain evidence="3 6">KLA006</strain>
    </source>
</reference>
<sequence>MEEYRVIIGREYIQDYEDLELYLANSSMYESNKMKILDLIDRDLDRLKTSPYIGARLDSKISIPNDYRYLISGDYLQFYKISNNVVKVYRLVYAKSDYLITLKLL</sequence>
<reference evidence="2 5" key="2">
    <citation type="submission" date="2017-03" db="EMBL/GenBank/DDBJ databases">
        <title>Phylogenomics and comparative genomics of Lactobacillus salivarius, a mammalian gut commensal.</title>
        <authorList>
            <person name="Harris H.M."/>
        </authorList>
    </citation>
    <scope>NUCLEOTIDE SEQUENCE [LARGE SCALE GENOMIC DNA]</scope>
    <source>
        <strain evidence="2 5">JCM 1047</strain>
    </source>
</reference>
<dbReference type="Proteomes" id="UP000192575">
    <property type="component" value="Unassembled WGS sequence"/>
</dbReference>
<dbReference type="Gene3D" id="3.30.2310.20">
    <property type="entry name" value="RelE-like"/>
    <property type="match status" value="1"/>
</dbReference>
<evidence type="ECO:0000313" key="2">
    <source>
        <dbReference type="EMBL" id="OQQ90533.1"/>
    </source>
</evidence>
<evidence type="ECO:0000313" key="4">
    <source>
        <dbReference type="EMBL" id="PWG53077.1"/>
    </source>
</evidence>
<dbReference type="InterPro" id="IPR007712">
    <property type="entry name" value="RelE/ParE_toxin"/>
</dbReference>
<accession>A0A1V9RBY9</accession>
<evidence type="ECO:0000313" key="7">
    <source>
        <dbReference type="Proteomes" id="UP000245607"/>
    </source>
</evidence>
<evidence type="ECO:0000313" key="5">
    <source>
        <dbReference type="Proteomes" id="UP000192575"/>
    </source>
</evidence>
<dbReference type="InterPro" id="IPR035093">
    <property type="entry name" value="RelE/ParE_toxin_dom_sf"/>
</dbReference>
<dbReference type="AlphaFoldDB" id="A0A1V9RBY9"/>
<protein>
    <submittedName>
        <fullName evidence="2">Addiction module toxin RelE</fullName>
    </submittedName>
</protein>
<dbReference type="Proteomes" id="UP000218139">
    <property type="component" value="Unassembled WGS sequence"/>
</dbReference>
<name>A0A1V9RBY9_9LACO</name>
<evidence type="ECO:0000256" key="1">
    <source>
        <dbReference type="ARBA" id="ARBA00022649"/>
    </source>
</evidence>
<evidence type="ECO:0000313" key="6">
    <source>
        <dbReference type="Proteomes" id="UP000218139"/>
    </source>
</evidence>
<comment type="caution">
    <text evidence="2">The sequence shown here is derived from an EMBL/GenBank/DDBJ whole genome shotgun (WGS) entry which is preliminary data.</text>
</comment>
<dbReference type="EMBL" id="QFAS01000005">
    <property type="protein sequence ID" value="PWG53077.1"/>
    <property type="molecule type" value="Genomic_DNA"/>
</dbReference>
<evidence type="ECO:0000313" key="3">
    <source>
        <dbReference type="EMBL" id="PAY47453.1"/>
    </source>
</evidence>
<dbReference type="EMBL" id="LXZO01000079">
    <property type="protein sequence ID" value="PAY47453.1"/>
    <property type="molecule type" value="Genomic_DNA"/>
</dbReference>
<dbReference type="EMBL" id="NBEF01000017">
    <property type="protein sequence ID" value="OQQ90533.1"/>
    <property type="molecule type" value="Genomic_DNA"/>
</dbReference>
<dbReference type="Proteomes" id="UP000245607">
    <property type="component" value="Unassembled WGS sequence"/>
</dbReference>
<organism evidence="2 5">
    <name type="scientific">Ligilactobacillus salivarius</name>
    <dbReference type="NCBI Taxonomy" id="1624"/>
    <lineage>
        <taxon>Bacteria</taxon>
        <taxon>Bacillati</taxon>
        <taxon>Bacillota</taxon>
        <taxon>Bacilli</taxon>
        <taxon>Lactobacillales</taxon>
        <taxon>Lactobacillaceae</taxon>
        <taxon>Ligilactobacillus</taxon>
    </lineage>
</organism>
<dbReference type="RefSeq" id="WP_081534332.1">
    <property type="nucleotide sequence ID" value="NZ_CP027644.1"/>
</dbReference>
<reference evidence="4 7" key="3">
    <citation type="submission" date="2018-05" db="EMBL/GenBank/DDBJ databases">
        <title>Lactobacillus salivarius genome sequencing and assembly.</title>
        <authorList>
            <person name="Audisio C."/>
            <person name="Albarracin L."/>
            <person name="Torres M.J."/>
            <person name="Hebert E.M."/>
            <person name="Saavedra L."/>
        </authorList>
    </citation>
    <scope>NUCLEOTIDE SEQUENCE [LARGE SCALE GENOMIC DNA]</scope>
    <source>
        <strain evidence="4 7">A3iob</strain>
    </source>
</reference>
<gene>
    <name evidence="3" type="ORF">A8C52_00265</name>
    <name evidence="2" type="ORF">B6U56_04405</name>
    <name evidence="4" type="ORF">DB362_03955</name>
</gene>